<dbReference type="Proteomes" id="UP000653454">
    <property type="component" value="Unassembled WGS sequence"/>
</dbReference>
<dbReference type="EMBL" id="CAJHNJ030000049">
    <property type="protein sequence ID" value="CAG9132393.1"/>
    <property type="molecule type" value="Genomic_DNA"/>
</dbReference>
<name>A0A8S4FUJ5_PLUXY</name>
<evidence type="ECO:0000313" key="3">
    <source>
        <dbReference type="Proteomes" id="UP000653454"/>
    </source>
</evidence>
<organism evidence="2 3">
    <name type="scientific">Plutella xylostella</name>
    <name type="common">Diamondback moth</name>
    <name type="synonym">Plutella maculipennis</name>
    <dbReference type="NCBI Taxonomy" id="51655"/>
    <lineage>
        <taxon>Eukaryota</taxon>
        <taxon>Metazoa</taxon>
        <taxon>Ecdysozoa</taxon>
        <taxon>Arthropoda</taxon>
        <taxon>Hexapoda</taxon>
        <taxon>Insecta</taxon>
        <taxon>Pterygota</taxon>
        <taxon>Neoptera</taxon>
        <taxon>Endopterygota</taxon>
        <taxon>Lepidoptera</taxon>
        <taxon>Glossata</taxon>
        <taxon>Ditrysia</taxon>
        <taxon>Yponomeutoidea</taxon>
        <taxon>Plutellidae</taxon>
        <taxon>Plutella</taxon>
    </lineage>
</organism>
<comment type="caution">
    <text evidence="2">The sequence shown here is derived from an EMBL/GenBank/DDBJ whole genome shotgun (WGS) entry which is preliminary data.</text>
</comment>
<accession>A0A8S4FUJ5</accession>
<evidence type="ECO:0000313" key="2">
    <source>
        <dbReference type="EMBL" id="CAG9132393.1"/>
    </source>
</evidence>
<feature type="region of interest" description="Disordered" evidence="1">
    <location>
        <begin position="1"/>
        <end position="63"/>
    </location>
</feature>
<proteinExistence type="predicted"/>
<protein>
    <submittedName>
        <fullName evidence="2">(diamondback moth) hypothetical protein</fullName>
    </submittedName>
</protein>
<evidence type="ECO:0000256" key="1">
    <source>
        <dbReference type="SAM" id="MobiDB-lite"/>
    </source>
</evidence>
<reference evidence="2" key="1">
    <citation type="submission" date="2020-11" db="EMBL/GenBank/DDBJ databases">
        <authorList>
            <person name="Whiteford S."/>
        </authorList>
    </citation>
    <scope>NUCLEOTIDE SEQUENCE</scope>
</reference>
<keyword evidence="3" id="KW-1185">Reference proteome</keyword>
<sequence length="114" mass="11892">MKRTRECKHPLACDASSTRAPLTRAPKTAPDASAASGEASEEASHERLFTLAPRPSPCRSPRHSPGPMCCTAVCPPTVPCGPGGVTFCCNSPPAARPCPANPCINIYSCTTQIL</sequence>
<dbReference type="AlphaFoldDB" id="A0A8S4FUJ5"/>
<gene>
    <name evidence="2" type="ORF">PLXY2_LOCUS10716</name>
</gene>